<organism evidence="2">
    <name type="scientific">freshwater metagenome</name>
    <dbReference type="NCBI Taxonomy" id="449393"/>
    <lineage>
        <taxon>unclassified sequences</taxon>
        <taxon>metagenomes</taxon>
        <taxon>ecological metagenomes</taxon>
    </lineage>
</organism>
<gene>
    <name evidence="2" type="ORF">UFOPK1619_00306</name>
</gene>
<protein>
    <submittedName>
        <fullName evidence="2">Unannotated protein</fullName>
    </submittedName>
</protein>
<evidence type="ECO:0000256" key="1">
    <source>
        <dbReference type="SAM" id="Phobius"/>
    </source>
</evidence>
<dbReference type="EMBL" id="CAEZTI010000038">
    <property type="protein sequence ID" value="CAB4559654.1"/>
    <property type="molecule type" value="Genomic_DNA"/>
</dbReference>
<feature type="transmembrane region" description="Helical" evidence="1">
    <location>
        <begin position="39"/>
        <end position="62"/>
    </location>
</feature>
<sequence length="114" mass="12303">MAETSPFRRRISTSDQVSDIVDSVKQYARQETIEPMKGAARWVAVGTIAALSLGISIVFLTLAVLRLSQDLGGNTLDGSWSFVHYFITLAVVAVLVALSFSRISQRTLAKGTAS</sequence>
<keyword evidence="1" id="KW-0472">Membrane</keyword>
<keyword evidence="1" id="KW-0812">Transmembrane</keyword>
<feature type="transmembrane region" description="Helical" evidence="1">
    <location>
        <begin position="82"/>
        <end position="100"/>
    </location>
</feature>
<reference evidence="2" key="1">
    <citation type="submission" date="2020-05" db="EMBL/GenBank/DDBJ databases">
        <authorList>
            <person name="Chiriac C."/>
            <person name="Salcher M."/>
            <person name="Ghai R."/>
            <person name="Kavagutti S V."/>
        </authorList>
    </citation>
    <scope>NUCLEOTIDE SEQUENCE</scope>
</reference>
<name>A0A6J6D8M1_9ZZZZ</name>
<keyword evidence="1" id="KW-1133">Transmembrane helix</keyword>
<evidence type="ECO:0000313" key="2">
    <source>
        <dbReference type="EMBL" id="CAB4559654.1"/>
    </source>
</evidence>
<accession>A0A6J6D8M1</accession>
<dbReference type="AlphaFoldDB" id="A0A6J6D8M1"/>
<proteinExistence type="predicted"/>